<keyword evidence="5" id="KW-1185">Reference proteome</keyword>
<name>A0ABY5P8U8_9LACT</name>
<keyword evidence="2" id="KW-0378">Hydrolase</keyword>
<evidence type="ECO:0000256" key="2">
    <source>
        <dbReference type="ARBA" id="ARBA00022801"/>
    </source>
</evidence>
<evidence type="ECO:0000256" key="1">
    <source>
        <dbReference type="ARBA" id="ARBA00008324"/>
    </source>
</evidence>
<dbReference type="NCBIfam" id="TIGR00369">
    <property type="entry name" value="unchar_dom_1"/>
    <property type="match status" value="1"/>
</dbReference>
<sequence length="120" mass="12859">MQKGLDRMSILGFIGVVLAVENKPEIQQYIGYVHGGVIATLADTCAGLAAMTVLEKKQTVVTSEFKIHYLRPATSATIHTIGSILKKGSRQIIVEAEILDLATSTLVGKFIGTMVPMDAN</sequence>
<dbReference type="RefSeq" id="WP_313794348.1">
    <property type="nucleotide sequence ID" value="NZ_CP102453.1"/>
</dbReference>
<comment type="similarity">
    <text evidence="1">Belongs to the thioesterase PaaI family.</text>
</comment>
<dbReference type="EMBL" id="CP102453">
    <property type="protein sequence ID" value="UUX34848.1"/>
    <property type="molecule type" value="Genomic_DNA"/>
</dbReference>
<dbReference type="InterPro" id="IPR039298">
    <property type="entry name" value="ACOT13"/>
</dbReference>
<dbReference type="CDD" id="cd03443">
    <property type="entry name" value="PaaI_thioesterase"/>
    <property type="match status" value="1"/>
</dbReference>
<evidence type="ECO:0000259" key="3">
    <source>
        <dbReference type="Pfam" id="PF03061"/>
    </source>
</evidence>
<gene>
    <name evidence="4" type="ORF">NRE15_04145</name>
</gene>
<organism evidence="4 5">
    <name type="scientific">Fundicoccus culcitae</name>
    <dbReference type="NCBI Taxonomy" id="2969821"/>
    <lineage>
        <taxon>Bacteria</taxon>
        <taxon>Bacillati</taxon>
        <taxon>Bacillota</taxon>
        <taxon>Bacilli</taxon>
        <taxon>Lactobacillales</taxon>
        <taxon>Aerococcaceae</taxon>
        <taxon>Fundicoccus</taxon>
    </lineage>
</organism>
<protein>
    <submittedName>
        <fullName evidence="4">PaaI family thioesterase</fullName>
    </submittedName>
</protein>
<dbReference type="PANTHER" id="PTHR21660:SF1">
    <property type="entry name" value="ACYL-COENZYME A THIOESTERASE 13"/>
    <property type="match status" value="1"/>
</dbReference>
<evidence type="ECO:0000313" key="5">
    <source>
        <dbReference type="Proteomes" id="UP001315967"/>
    </source>
</evidence>
<evidence type="ECO:0000313" key="4">
    <source>
        <dbReference type="EMBL" id="UUX34848.1"/>
    </source>
</evidence>
<dbReference type="SUPFAM" id="SSF54637">
    <property type="entry name" value="Thioesterase/thiol ester dehydrase-isomerase"/>
    <property type="match status" value="1"/>
</dbReference>
<feature type="domain" description="Thioesterase" evidence="3">
    <location>
        <begin position="31"/>
        <end position="100"/>
    </location>
</feature>
<dbReference type="PANTHER" id="PTHR21660">
    <property type="entry name" value="THIOESTERASE SUPERFAMILY MEMBER-RELATED"/>
    <property type="match status" value="1"/>
</dbReference>
<dbReference type="InterPro" id="IPR029069">
    <property type="entry name" value="HotDog_dom_sf"/>
</dbReference>
<reference evidence="4 5" key="1">
    <citation type="submission" date="2022-08" db="EMBL/GenBank/DDBJ databases">
        <title>Aerococcaceae sp. nov isolated from spoiled eye mask.</title>
        <authorList>
            <person name="Zhou G."/>
            <person name="Xie X.-B."/>
            <person name="Shi Q.-S."/>
            <person name="Wang Y.-S."/>
            <person name="Wen X."/>
            <person name="Peng H."/>
            <person name="Yang X.-J."/>
            <person name="Tao H.-B."/>
            <person name="Huang X.-M."/>
        </authorList>
    </citation>
    <scope>NUCLEOTIDE SEQUENCE [LARGE SCALE GENOMIC DNA]</scope>
    <source>
        <strain evidence="5">DM20194951</strain>
    </source>
</reference>
<dbReference type="InterPro" id="IPR006683">
    <property type="entry name" value="Thioestr_dom"/>
</dbReference>
<dbReference type="Gene3D" id="3.10.129.10">
    <property type="entry name" value="Hotdog Thioesterase"/>
    <property type="match status" value="1"/>
</dbReference>
<dbReference type="InterPro" id="IPR003736">
    <property type="entry name" value="PAAI_dom"/>
</dbReference>
<proteinExistence type="inferred from homology"/>
<dbReference type="Pfam" id="PF03061">
    <property type="entry name" value="4HBT"/>
    <property type="match status" value="1"/>
</dbReference>
<accession>A0ABY5P8U8</accession>
<dbReference type="Proteomes" id="UP001315967">
    <property type="component" value="Chromosome"/>
</dbReference>